<dbReference type="EMBL" id="BEZZ01000191">
    <property type="protein sequence ID" value="GCC28114.1"/>
    <property type="molecule type" value="Genomic_DNA"/>
</dbReference>
<proteinExistence type="predicted"/>
<comment type="caution">
    <text evidence="2">The sequence shown here is derived from an EMBL/GenBank/DDBJ whole genome shotgun (WGS) entry which is preliminary data.</text>
</comment>
<dbReference type="Proteomes" id="UP000287033">
    <property type="component" value="Unassembled WGS sequence"/>
</dbReference>
<accession>A0A401SCN4</accession>
<keyword evidence="3" id="KW-1185">Reference proteome</keyword>
<organism evidence="2 3">
    <name type="scientific">Chiloscyllium punctatum</name>
    <name type="common">Brownbanded bambooshark</name>
    <name type="synonym">Hemiscyllium punctatum</name>
    <dbReference type="NCBI Taxonomy" id="137246"/>
    <lineage>
        <taxon>Eukaryota</taxon>
        <taxon>Metazoa</taxon>
        <taxon>Chordata</taxon>
        <taxon>Craniata</taxon>
        <taxon>Vertebrata</taxon>
        <taxon>Chondrichthyes</taxon>
        <taxon>Elasmobranchii</taxon>
        <taxon>Galeomorphii</taxon>
        <taxon>Galeoidea</taxon>
        <taxon>Orectolobiformes</taxon>
        <taxon>Hemiscylliidae</taxon>
        <taxon>Chiloscyllium</taxon>
    </lineage>
</organism>
<feature type="region of interest" description="Disordered" evidence="1">
    <location>
        <begin position="1"/>
        <end position="26"/>
    </location>
</feature>
<reference evidence="2 3" key="1">
    <citation type="journal article" date="2018" name="Nat. Ecol. Evol.">
        <title>Shark genomes provide insights into elasmobranch evolution and the origin of vertebrates.</title>
        <authorList>
            <person name="Hara Y"/>
            <person name="Yamaguchi K"/>
            <person name="Onimaru K"/>
            <person name="Kadota M"/>
            <person name="Koyanagi M"/>
            <person name="Keeley SD"/>
            <person name="Tatsumi K"/>
            <person name="Tanaka K"/>
            <person name="Motone F"/>
            <person name="Kageyama Y"/>
            <person name="Nozu R"/>
            <person name="Adachi N"/>
            <person name="Nishimura O"/>
            <person name="Nakagawa R"/>
            <person name="Tanegashima C"/>
            <person name="Kiyatake I"/>
            <person name="Matsumoto R"/>
            <person name="Murakumo K"/>
            <person name="Nishida K"/>
            <person name="Terakita A"/>
            <person name="Kuratani S"/>
            <person name="Sato K"/>
            <person name="Hyodo S Kuraku.S."/>
        </authorList>
    </citation>
    <scope>NUCLEOTIDE SEQUENCE [LARGE SCALE GENOMIC DNA]</scope>
</reference>
<feature type="compositionally biased region" description="Basic residues" evidence="1">
    <location>
        <begin position="1"/>
        <end position="15"/>
    </location>
</feature>
<evidence type="ECO:0000313" key="2">
    <source>
        <dbReference type="EMBL" id="GCC28114.1"/>
    </source>
</evidence>
<sequence>MRRKTRSWIRSRSRKPGAGLGAGAETLRRIPPGAGAGAGAGARAHHVALITSVFLAKWHTLLLFFDAPSKKYKIR</sequence>
<dbReference type="AlphaFoldDB" id="A0A401SCN4"/>
<evidence type="ECO:0000313" key="3">
    <source>
        <dbReference type="Proteomes" id="UP000287033"/>
    </source>
</evidence>
<protein>
    <submittedName>
        <fullName evidence="2">Uncharacterized protein</fullName>
    </submittedName>
</protein>
<name>A0A401SCN4_CHIPU</name>
<gene>
    <name evidence="2" type="ORF">chiPu_0006540</name>
</gene>
<evidence type="ECO:0000256" key="1">
    <source>
        <dbReference type="SAM" id="MobiDB-lite"/>
    </source>
</evidence>